<dbReference type="AlphaFoldDB" id="A0A2N1M5Z7"/>
<comment type="caution">
    <text evidence="1">The sequence shown here is derived from an EMBL/GenBank/DDBJ whole genome shotgun (WGS) entry which is preliminary data.</text>
</comment>
<gene>
    <name evidence="1" type="ORF">RhiirC2_400238</name>
</gene>
<dbReference type="EMBL" id="LLXL01004772">
    <property type="protein sequence ID" value="PKK57077.1"/>
    <property type="molecule type" value="Genomic_DNA"/>
</dbReference>
<accession>A0A2N1M5Z7</accession>
<dbReference type="VEuPathDB" id="FungiDB:FUN_010400"/>
<proteinExistence type="predicted"/>
<dbReference type="Proteomes" id="UP000233469">
    <property type="component" value="Unassembled WGS sequence"/>
</dbReference>
<name>A0A2N1M5Z7_9GLOM</name>
<organism evidence="1 2">
    <name type="scientific">Rhizophagus irregularis</name>
    <dbReference type="NCBI Taxonomy" id="588596"/>
    <lineage>
        <taxon>Eukaryota</taxon>
        <taxon>Fungi</taxon>
        <taxon>Fungi incertae sedis</taxon>
        <taxon>Mucoromycota</taxon>
        <taxon>Glomeromycotina</taxon>
        <taxon>Glomeromycetes</taxon>
        <taxon>Glomerales</taxon>
        <taxon>Glomeraceae</taxon>
        <taxon>Rhizophagus</taxon>
    </lineage>
</organism>
<dbReference type="Gene3D" id="3.40.50.1010">
    <property type="entry name" value="5'-nuclease"/>
    <property type="match status" value="1"/>
</dbReference>
<dbReference type="VEuPathDB" id="FungiDB:RhiirFUN_012136"/>
<protein>
    <recommendedName>
        <fullName evidence="3">NYN domain-containing protein</fullName>
    </recommendedName>
</protein>
<reference evidence="1 2" key="2">
    <citation type="submission" date="2017-10" db="EMBL/GenBank/DDBJ databases">
        <title>Extensive intraspecific genome diversity in a model arbuscular mycorrhizal fungus.</title>
        <authorList>
            <person name="Chen E.C.H."/>
            <person name="Morin E."/>
            <person name="Baudet D."/>
            <person name="Noel J."/>
            <person name="Ndikumana S."/>
            <person name="Charron P."/>
            <person name="St-Onge C."/>
            <person name="Giorgi J."/>
            <person name="Grigoriev I.V."/>
            <person name="Roux C."/>
            <person name="Martin F.M."/>
            <person name="Corradi N."/>
        </authorList>
    </citation>
    <scope>NUCLEOTIDE SEQUENCE [LARGE SCALE GENOMIC DNA]</scope>
    <source>
        <strain evidence="1 2">C2</strain>
    </source>
</reference>
<reference evidence="1 2" key="1">
    <citation type="submission" date="2016-04" db="EMBL/GenBank/DDBJ databases">
        <title>Genome analyses suggest a sexual origin of heterokaryosis in a supposedly ancient asexual fungus.</title>
        <authorList>
            <person name="Ropars J."/>
            <person name="Sedzielewska K."/>
            <person name="Noel J."/>
            <person name="Charron P."/>
            <person name="Farinelli L."/>
            <person name="Marton T."/>
            <person name="Kruger M."/>
            <person name="Pelin A."/>
            <person name="Brachmann A."/>
            <person name="Corradi N."/>
        </authorList>
    </citation>
    <scope>NUCLEOTIDE SEQUENCE [LARGE SCALE GENOMIC DNA]</scope>
    <source>
        <strain evidence="1 2">C2</strain>
    </source>
</reference>
<sequence length="378" mass="43487">MMSQINLCDDRFDIYTGSDKKLFLKTYKAIIMDSTHASSSTSTRASPLTSSADLVALSQEISRLGTIFNEQEFSQKEKAELRKFFTVEVNQRKDILILISTLTNDREKLNYLKEFLTDQPVASATDLVFVFIDNTNVCEQGKKLVMWSENISKEDIYIDYGRLVNFVLNGRKLGDDPVIAGSPPYMDDTLYEYLKENGFKARKFFRNGAGQEKEVDGEVCGSIADVMERYKRPGTIILLGGDGDYGPRIRRALLKGWTVEIWFWKIGMAPRIKDIDLPGYPELKTIYIDIDPYYKNFMNAYGVFERKKYLEIYGDTVNYESVMTCCAEMGLFCAWCKFDNGSLKMYCNTFDNWRVVKNYMMNKYPQAQEIVQVGDVSH</sequence>
<evidence type="ECO:0008006" key="3">
    <source>
        <dbReference type="Google" id="ProtNLM"/>
    </source>
</evidence>
<evidence type="ECO:0000313" key="1">
    <source>
        <dbReference type="EMBL" id="PKK57077.1"/>
    </source>
</evidence>
<dbReference type="VEuPathDB" id="FungiDB:RhiirA1_529204"/>
<evidence type="ECO:0000313" key="2">
    <source>
        <dbReference type="Proteomes" id="UP000233469"/>
    </source>
</evidence>